<dbReference type="SUPFAM" id="SSF46689">
    <property type="entry name" value="Homeodomain-like"/>
    <property type="match status" value="1"/>
</dbReference>
<dbReference type="GO" id="GO:0006313">
    <property type="term" value="P:DNA transposition"/>
    <property type="evidence" value="ECO:0007669"/>
    <property type="project" value="InterPro"/>
</dbReference>
<dbReference type="InterPro" id="IPR012337">
    <property type="entry name" value="RNaseH-like_sf"/>
</dbReference>
<organism evidence="4 5">
    <name type="scientific">Spiribacter salinus</name>
    <dbReference type="NCBI Taxonomy" id="1335746"/>
    <lineage>
        <taxon>Bacteria</taxon>
        <taxon>Pseudomonadati</taxon>
        <taxon>Pseudomonadota</taxon>
        <taxon>Gammaproteobacteria</taxon>
        <taxon>Chromatiales</taxon>
        <taxon>Ectothiorhodospiraceae</taxon>
        <taxon>Spiribacter</taxon>
    </lineage>
</organism>
<feature type="domain" description="Integrase catalytic" evidence="3">
    <location>
        <begin position="296"/>
        <end position="462"/>
    </location>
</feature>
<evidence type="ECO:0000313" key="5">
    <source>
        <dbReference type="Proteomes" id="UP000315400"/>
    </source>
</evidence>
<dbReference type="PROSITE" id="PS50994">
    <property type="entry name" value="INTEGRASE"/>
    <property type="match status" value="1"/>
</dbReference>
<dbReference type="AlphaFoldDB" id="A0A540VPT9"/>
<dbReference type="InterPro" id="IPR036397">
    <property type="entry name" value="RNaseH_sf"/>
</dbReference>
<dbReference type="GO" id="GO:0004803">
    <property type="term" value="F:transposase activity"/>
    <property type="evidence" value="ECO:0007669"/>
    <property type="project" value="InterPro"/>
</dbReference>
<dbReference type="SUPFAM" id="SSF53098">
    <property type="entry name" value="Ribonuclease H-like"/>
    <property type="match status" value="1"/>
</dbReference>
<evidence type="ECO:0000256" key="1">
    <source>
        <dbReference type="ARBA" id="ARBA00009964"/>
    </source>
</evidence>
<protein>
    <submittedName>
        <fullName evidence="4">IS3 family transposase</fullName>
    </submittedName>
</protein>
<evidence type="ECO:0000256" key="2">
    <source>
        <dbReference type="SAM" id="MobiDB-lite"/>
    </source>
</evidence>
<comment type="similarity">
    <text evidence="1">Belongs to the transposase 8 family.</text>
</comment>
<dbReference type="Pfam" id="PF00665">
    <property type="entry name" value="rve"/>
    <property type="match status" value="1"/>
</dbReference>
<dbReference type="GO" id="GO:0003677">
    <property type="term" value="F:DNA binding"/>
    <property type="evidence" value="ECO:0007669"/>
    <property type="project" value="InterPro"/>
</dbReference>
<comment type="caution">
    <text evidence="4">The sequence shown here is derived from an EMBL/GenBank/DDBJ whole genome shotgun (WGS) entry which is preliminary data.</text>
</comment>
<dbReference type="EMBL" id="VIFK01000143">
    <property type="protein sequence ID" value="TQE98738.1"/>
    <property type="molecule type" value="Genomic_DNA"/>
</dbReference>
<dbReference type="PANTHER" id="PTHR46889">
    <property type="entry name" value="TRANSPOSASE INSF FOR INSERTION SEQUENCE IS3B-RELATED"/>
    <property type="match status" value="1"/>
</dbReference>
<reference evidence="4 5" key="1">
    <citation type="submission" date="2019-06" db="EMBL/GenBank/DDBJ databases">
        <title>Metagenome assembled Genome of Spiribacter salinus SL48-SHIP from the microbial mat of Salt Lake 48 (Novosibirsk region, Russia).</title>
        <authorList>
            <person name="Shipova A."/>
            <person name="Rozanov A.S."/>
            <person name="Bryanskaya A.V."/>
            <person name="Peltek S.E."/>
        </authorList>
    </citation>
    <scope>NUCLEOTIDE SEQUENCE [LARGE SCALE GENOMIC DNA]</scope>
    <source>
        <strain evidence="4">SL48-SHIP-2</strain>
    </source>
</reference>
<name>A0A540VPT9_9GAMM</name>
<sequence length="508" mass="57298">MKYSEERKEAVLKKLLPPHNRTVAQLAEEEGISTATLYNWRKRARSRGRLLPENSSEPEGWSAQDKFNAVLETAALSETEVAEYCRRRGLYPEQIQRWRSSCEQANGRDDASARADSETVKSERKRSRQLERELKRKEAALAETAALLTLRKKGQCDLGGRGRMTSGLDRSRAVALVDEACAQGARLKEACAEVGIGQNTYRRWARGGEDARPLAERPTPGHALSEPERAAILAQCHRPCFASLPPAQIIPRLLDDEGLYLASESTFYRVLRAAGEQQRRGRAAPPSNPGLPRRHKAHAPNEVWSWDVTYLPTSVRGRFLYLYLIIDIFSRKITGFEVFDTENAANSRAVIERAVLREGVAHRPLVLHADNGSAMKGATLRARLETLGVTTSHSRPRVSNDNAFSEALFRTCKYRPSYPPEGFETLADARDWVLAFVRWYNDEHRHSAIRYVTPTQRHDGREGAILAERHRLYRQARAQAPGRWPGATRNWDPVGPVWLNPEPELEAA</sequence>
<feature type="compositionally biased region" description="Basic and acidic residues" evidence="2">
    <location>
        <begin position="106"/>
        <end position="131"/>
    </location>
</feature>
<dbReference type="InterPro" id="IPR002514">
    <property type="entry name" value="Transposase_8"/>
</dbReference>
<dbReference type="PANTHER" id="PTHR46889:SF4">
    <property type="entry name" value="TRANSPOSASE INSO FOR INSERTION SEQUENCE ELEMENT IS911B-RELATED"/>
    <property type="match status" value="1"/>
</dbReference>
<dbReference type="InterPro" id="IPR009057">
    <property type="entry name" value="Homeodomain-like_sf"/>
</dbReference>
<evidence type="ECO:0000313" key="4">
    <source>
        <dbReference type="EMBL" id="TQE98738.1"/>
    </source>
</evidence>
<accession>A0A540VPT9</accession>
<gene>
    <name evidence="4" type="ORF">FKY71_12260</name>
</gene>
<evidence type="ECO:0000259" key="3">
    <source>
        <dbReference type="PROSITE" id="PS50994"/>
    </source>
</evidence>
<dbReference type="InterPro" id="IPR001584">
    <property type="entry name" value="Integrase_cat-core"/>
</dbReference>
<dbReference type="Proteomes" id="UP000315400">
    <property type="component" value="Unassembled WGS sequence"/>
</dbReference>
<dbReference type="Gene3D" id="3.30.420.10">
    <property type="entry name" value="Ribonuclease H-like superfamily/Ribonuclease H"/>
    <property type="match status" value="1"/>
</dbReference>
<dbReference type="InterPro" id="IPR050900">
    <property type="entry name" value="Transposase_IS3/IS150/IS904"/>
</dbReference>
<dbReference type="GO" id="GO:0015074">
    <property type="term" value="P:DNA integration"/>
    <property type="evidence" value="ECO:0007669"/>
    <property type="project" value="InterPro"/>
</dbReference>
<proteinExistence type="inferred from homology"/>
<dbReference type="NCBIfam" id="NF033516">
    <property type="entry name" value="transpos_IS3"/>
    <property type="match status" value="1"/>
</dbReference>
<dbReference type="InterPro" id="IPR048020">
    <property type="entry name" value="Transpos_IS3"/>
</dbReference>
<dbReference type="Pfam" id="PF01527">
    <property type="entry name" value="HTH_Tnp_1"/>
    <property type="match status" value="1"/>
</dbReference>
<feature type="region of interest" description="Disordered" evidence="2">
    <location>
        <begin position="102"/>
        <end position="131"/>
    </location>
</feature>